<feature type="region of interest" description="Disordered" evidence="1">
    <location>
        <begin position="1"/>
        <end position="20"/>
    </location>
</feature>
<gene>
    <name evidence="2" type="ORF">PV02_10965</name>
</gene>
<dbReference type="SUPFAM" id="SSF49764">
    <property type="entry name" value="HSP20-like chaperones"/>
    <property type="match status" value="1"/>
</dbReference>
<reference evidence="2 3" key="1">
    <citation type="journal article" date="2011" name="Appl. Environ. Microbiol.">
        <title>Methanogenic archaea isolated from Taiwan's Chelungpu fault.</title>
        <authorList>
            <person name="Wu S.Y."/>
            <person name="Lai M.C."/>
        </authorList>
    </citation>
    <scope>NUCLEOTIDE SEQUENCE [LARGE SCALE GENOMIC DNA]</scope>
    <source>
        <strain evidence="2 3">St545Mb</strain>
    </source>
</reference>
<protein>
    <recommendedName>
        <fullName evidence="4">Hsp20/alpha crystallin family protein</fullName>
    </recommendedName>
</protein>
<evidence type="ECO:0008006" key="4">
    <source>
        <dbReference type="Google" id="ProtNLM"/>
    </source>
</evidence>
<feature type="compositionally biased region" description="Basic and acidic residues" evidence="1">
    <location>
        <begin position="8"/>
        <end position="20"/>
    </location>
</feature>
<evidence type="ECO:0000313" key="3">
    <source>
        <dbReference type="Proteomes" id="UP001206983"/>
    </source>
</evidence>
<dbReference type="Gene3D" id="2.60.40.790">
    <property type="match status" value="1"/>
</dbReference>
<dbReference type="InterPro" id="IPR008978">
    <property type="entry name" value="HSP20-like_chaperone"/>
</dbReference>
<sequence>MNGDEYMDDKRRHENDDKSNEIKIETIDQLIDHILSMLENSISDDADRPLVQGFTIISQPGKNPTIFGFEGRKSVKPSDEEEKEGDFYILQQDPLIEVQQTGDRVYLLADLGADEDSIEYCPSDMHVEINVMVDGVGYSKLVRLPARVDPDSARSTCRNGVLEISFEYPQHDE</sequence>
<dbReference type="EMBL" id="JTEO01000006">
    <property type="protein sequence ID" value="MCQ6963592.1"/>
    <property type="molecule type" value="Genomic_DNA"/>
</dbReference>
<accession>A0AAE3KYD9</accession>
<name>A0AAE3KYD9_9EURY</name>
<dbReference type="CDD" id="cd00298">
    <property type="entry name" value="ACD_sHsps_p23-like"/>
    <property type="match status" value="1"/>
</dbReference>
<keyword evidence="3" id="KW-1185">Reference proteome</keyword>
<dbReference type="Proteomes" id="UP001206983">
    <property type="component" value="Unassembled WGS sequence"/>
</dbReference>
<organism evidence="2 3">
    <name type="scientific">Methanolobus chelungpuianus</name>
    <dbReference type="NCBI Taxonomy" id="502115"/>
    <lineage>
        <taxon>Archaea</taxon>
        <taxon>Methanobacteriati</taxon>
        <taxon>Methanobacteriota</taxon>
        <taxon>Stenosarchaea group</taxon>
        <taxon>Methanomicrobia</taxon>
        <taxon>Methanosarcinales</taxon>
        <taxon>Methanosarcinaceae</taxon>
        <taxon>Methanolobus</taxon>
    </lineage>
</organism>
<evidence type="ECO:0000256" key="1">
    <source>
        <dbReference type="SAM" id="MobiDB-lite"/>
    </source>
</evidence>
<dbReference type="AlphaFoldDB" id="A0AAE3KYD9"/>
<comment type="caution">
    <text evidence="2">The sequence shown here is derived from an EMBL/GenBank/DDBJ whole genome shotgun (WGS) entry which is preliminary data.</text>
</comment>
<proteinExistence type="predicted"/>
<evidence type="ECO:0000313" key="2">
    <source>
        <dbReference type="EMBL" id="MCQ6963592.1"/>
    </source>
</evidence>